<dbReference type="AlphaFoldDB" id="K6X8C2"/>
<feature type="region of interest" description="Disordered" evidence="1">
    <location>
        <begin position="34"/>
        <end position="53"/>
    </location>
</feature>
<evidence type="ECO:0000256" key="1">
    <source>
        <dbReference type="SAM" id="MobiDB-lite"/>
    </source>
</evidence>
<gene>
    <name evidence="2" type="ORF">GLIP_4248</name>
</gene>
<protein>
    <submittedName>
        <fullName evidence="2">Uncharacterized protein</fullName>
    </submittedName>
</protein>
<name>K6X8C2_9ALTE</name>
<sequence length="53" mass="6165">MKKNDPVAMAMMKKCQKMMDGEMKMNGNMKMEGQTEHHNAIMDKSEQAHKDKH</sequence>
<evidence type="ECO:0000313" key="2">
    <source>
        <dbReference type="EMBL" id="GAC16859.1"/>
    </source>
</evidence>
<accession>K6X8C2</accession>
<keyword evidence="3" id="KW-1185">Reference proteome</keyword>
<organism evidence="2 3">
    <name type="scientific">Aliiglaciecola lipolytica E3</name>
    <dbReference type="NCBI Taxonomy" id="1127673"/>
    <lineage>
        <taxon>Bacteria</taxon>
        <taxon>Pseudomonadati</taxon>
        <taxon>Pseudomonadota</taxon>
        <taxon>Gammaproteobacteria</taxon>
        <taxon>Alteromonadales</taxon>
        <taxon>Alteromonadaceae</taxon>
        <taxon>Aliiglaciecola</taxon>
    </lineage>
</organism>
<proteinExistence type="predicted"/>
<dbReference type="Proteomes" id="UP000006334">
    <property type="component" value="Unassembled WGS sequence"/>
</dbReference>
<dbReference type="EMBL" id="BAEN01000076">
    <property type="protein sequence ID" value="GAC16859.1"/>
    <property type="molecule type" value="Genomic_DNA"/>
</dbReference>
<dbReference type="STRING" id="1127673.GLIP_4248"/>
<evidence type="ECO:0000313" key="3">
    <source>
        <dbReference type="Proteomes" id="UP000006334"/>
    </source>
</evidence>
<comment type="caution">
    <text evidence="2">The sequence shown here is derived from an EMBL/GenBank/DDBJ whole genome shotgun (WGS) entry which is preliminary data.</text>
</comment>
<reference evidence="2 3" key="1">
    <citation type="journal article" date="2017" name="Antonie Van Leeuwenhoek">
        <title>Rhizobium rhizosphaerae sp. nov., a novel species isolated from rice rhizosphere.</title>
        <authorList>
            <person name="Zhao J.J."/>
            <person name="Zhang J."/>
            <person name="Zhang R.J."/>
            <person name="Zhang C.W."/>
            <person name="Yin H.Q."/>
            <person name="Zhang X.X."/>
        </authorList>
    </citation>
    <scope>NUCLEOTIDE SEQUENCE [LARGE SCALE GENOMIC DNA]</scope>
    <source>
        <strain evidence="2 3">E3</strain>
    </source>
</reference>